<dbReference type="EMBL" id="JARJCW010000017">
    <property type="protein sequence ID" value="KAJ7215505.1"/>
    <property type="molecule type" value="Genomic_DNA"/>
</dbReference>
<proteinExistence type="predicted"/>
<gene>
    <name evidence="1" type="ORF">GGX14DRAFT_391937</name>
</gene>
<organism evidence="1 2">
    <name type="scientific">Mycena pura</name>
    <dbReference type="NCBI Taxonomy" id="153505"/>
    <lineage>
        <taxon>Eukaryota</taxon>
        <taxon>Fungi</taxon>
        <taxon>Dikarya</taxon>
        <taxon>Basidiomycota</taxon>
        <taxon>Agaricomycotina</taxon>
        <taxon>Agaricomycetes</taxon>
        <taxon>Agaricomycetidae</taxon>
        <taxon>Agaricales</taxon>
        <taxon>Marasmiineae</taxon>
        <taxon>Mycenaceae</taxon>
        <taxon>Mycena</taxon>
    </lineage>
</organism>
<accession>A0AAD6VL85</accession>
<name>A0AAD6VL85_9AGAR</name>
<evidence type="ECO:0000313" key="1">
    <source>
        <dbReference type="EMBL" id="KAJ7215505.1"/>
    </source>
</evidence>
<reference evidence="1" key="1">
    <citation type="submission" date="2023-03" db="EMBL/GenBank/DDBJ databases">
        <title>Massive genome expansion in bonnet fungi (Mycena s.s.) driven by repeated elements and novel gene families across ecological guilds.</title>
        <authorList>
            <consortium name="Lawrence Berkeley National Laboratory"/>
            <person name="Harder C.B."/>
            <person name="Miyauchi S."/>
            <person name="Viragh M."/>
            <person name="Kuo A."/>
            <person name="Thoen E."/>
            <person name="Andreopoulos B."/>
            <person name="Lu D."/>
            <person name="Skrede I."/>
            <person name="Drula E."/>
            <person name="Henrissat B."/>
            <person name="Morin E."/>
            <person name="Kohler A."/>
            <person name="Barry K."/>
            <person name="LaButti K."/>
            <person name="Morin E."/>
            <person name="Salamov A."/>
            <person name="Lipzen A."/>
            <person name="Mereny Z."/>
            <person name="Hegedus B."/>
            <person name="Baldrian P."/>
            <person name="Stursova M."/>
            <person name="Weitz H."/>
            <person name="Taylor A."/>
            <person name="Grigoriev I.V."/>
            <person name="Nagy L.G."/>
            <person name="Martin F."/>
            <person name="Kauserud H."/>
        </authorList>
    </citation>
    <scope>NUCLEOTIDE SEQUENCE</scope>
    <source>
        <strain evidence="1">9144</strain>
    </source>
</reference>
<dbReference type="Proteomes" id="UP001219525">
    <property type="component" value="Unassembled WGS sequence"/>
</dbReference>
<protein>
    <submittedName>
        <fullName evidence="1">Uncharacterized protein</fullName>
    </submittedName>
</protein>
<comment type="caution">
    <text evidence="1">The sequence shown here is derived from an EMBL/GenBank/DDBJ whole genome shotgun (WGS) entry which is preliminary data.</text>
</comment>
<sequence length="188" mass="20137">MGISKKGKSFDLAGTVVLVDPWYPRSSPTHGIYGVELPLSMVSMVAPTTLLVFGGVNKPRQRKLLAWVMDKEEVLMQALAEADEVEVPDDEAIERTSLKGEHCGPNLAHISPQDGCTVSENLRAGKSATAENNGCGLTVQDAHGVDVAQERVAEERVRVPARDAPAVGDRADADGRTVCSVRGRRHGL</sequence>
<evidence type="ECO:0000313" key="2">
    <source>
        <dbReference type="Proteomes" id="UP001219525"/>
    </source>
</evidence>
<keyword evidence="2" id="KW-1185">Reference proteome</keyword>
<dbReference type="AlphaFoldDB" id="A0AAD6VL85"/>